<reference evidence="1" key="1">
    <citation type="submission" date="2021-01" db="EMBL/GenBank/DDBJ databases">
        <authorList>
            <consortium name="Genoscope - CEA"/>
            <person name="William W."/>
        </authorList>
    </citation>
    <scope>NUCLEOTIDE SEQUENCE</scope>
</reference>
<dbReference type="AlphaFoldDB" id="A0A8S1UK93"/>
<comment type="caution">
    <text evidence="1">The sequence shown here is derived from an EMBL/GenBank/DDBJ whole genome shotgun (WGS) entry which is preliminary data.</text>
</comment>
<evidence type="ECO:0000313" key="1">
    <source>
        <dbReference type="EMBL" id="CAD8165518.1"/>
    </source>
</evidence>
<sequence length="147" mass="17496">MIETKKLKSIAKGGQYQIYKALSKLVVEYENFRKKENQPQFLTHLMLKTRSENLNNLKPLDDGKSINCFSWLYEYRSTLKMEQPRIPYDIYFASWSKIYRIKNVVNRLRFRKLLQVQDIQPIPLDDNIPITIFGLGRMDSLRIYQSG</sequence>
<evidence type="ECO:0000313" key="2">
    <source>
        <dbReference type="EMBL" id="CAD8165520.1"/>
    </source>
</evidence>
<accession>A0A8S1UK93</accession>
<gene>
    <name evidence="1" type="ORF">PPENT_87.1.T0420256</name>
    <name evidence="2" type="ORF">PPENT_87.1.T0420257</name>
</gene>
<dbReference type="Proteomes" id="UP000689195">
    <property type="component" value="Unassembled WGS sequence"/>
</dbReference>
<dbReference type="EMBL" id="CAJJDO010000042">
    <property type="protein sequence ID" value="CAD8165518.1"/>
    <property type="molecule type" value="Genomic_DNA"/>
</dbReference>
<proteinExistence type="predicted"/>
<dbReference type="EMBL" id="CAJJDO010000042">
    <property type="protein sequence ID" value="CAD8165520.1"/>
    <property type="molecule type" value="Genomic_DNA"/>
</dbReference>
<evidence type="ECO:0000313" key="3">
    <source>
        <dbReference type="Proteomes" id="UP000689195"/>
    </source>
</evidence>
<protein>
    <submittedName>
        <fullName evidence="1">Uncharacterized protein</fullName>
    </submittedName>
</protein>
<name>A0A8S1UK93_9CILI</name>
<organism evidence="1 3">
    <name type="scientific">Paramecium pentaurelia</name>
    <dbReference type="NCBI Taxonomy" id="43138"/>
    <lineage>
        <taxon>Eukaryota</taxon>
        <taxon>Sar</taxon>
        <taxon>Alveolata</taxon>
        <taxon>Ciliophora</taxon>
        <taxon>Intramacronucleata</taxon>
        <taxon>Oligohymenophorea</taxon>
        <taxon>Peniculida</taxon>
        <taxon>Parameciidae</taxon>
        <taxon>Paramecium</taxon>
    </lineage>
</organism>
<keyword evidence="3" id="KW-1185">Reference proteome</keyword>